<organism evidence="1 2">
    <name type="scientific">Pseudomonas proteolytica</name>
    <dbReference type="NCBI Taxonomy" id="219574"/>
    <lineage>
        <taxon>Bacteria</taxon>
        <taxon>Pseudomonadati</taxon>
        <taxon>Pseudomonadota</taxon>
        <taxon>Gammaproteobacteria</taxon>
        <taxon>Pseudomonadales</taxon>
        <taxon>Pseudomonadaceae</taxon>
        <taxon>Pseudomonas</taxon>
    </lineage>
</organism>
<gene>
    <name evidence="1" type="ORF">GIW75_07855</name>
</gene>
<protein>
    <submittedName>
        <fullName evidence="1">Uncharacterized protein</fullName>
    </submittedName>
</protein>
<dbReference type="EMBL" id="WKEW01000017">
    <property type="protein sequence ID" value="MCF5056869.1"/>
    <property type="molecule type" value="Genomic_DNA"/>
</dbReference>
<accession>A0AAW5A395</accession>
<reference evidence="1 2" key="1">
    <citation type="submission" date="2019-11" db="EMBL/GenBank/DDBJ databases">
        <title>Epiphytic Pseudomonas syringae from cherry orchards.</title>
        <authorList>
            <person name="Hulin M.T."/>
        </authorList>
    </citation>
    <scope>NUCLEOTIDE SEQUENCE [LARGE SCALE GENOMIC DNA]</scope>
    <source>
        <strain evidence="1 2">PA-6-9F</strain>
    </source>
</reference>
<dbReference type="Proteomes" id="UP000814172">
    <property type="component" value="Unassembled WGS sequence"/>
</dbReference>
<evidence type="ECO:0000313" key="2">
    <source>
        <dbReference type="Proteomes" id="UP000814172"/>
    </source>
</evidence>
<evidence type="ECO:0000313" key="1">
    <source>
        <dbReference type="EMBL" id="MCF5056869.1"/>
    </source>
</evidence>
<proteinExistence type="predicted"/>
<comment type="caution">
    <text evidence="1">The sequence shown here is derived from an EMBL/GenBank/DDBJ whole genome shotgun (WGS) entry which is preliminary data.</text>
</comment>
<sequence>MSDNQMIIVPRDEVEGLVKLLQYQAHPYPSPHAEFWQSLLDKPLGGSLSELEVSQFLADALTAAGMVRHGKQDKKFAERLASGCVRVRSAWLAEQPAPVAVVLPKRSPKDYAIEHAEYMAKSADDVLAQFQAYGLALLAVDEGGDDGEGELFENVDAARSDLQESLLKLRGMVYEFRKRRDRIARRTGETAQ</sequence>
<keyword evidence="2" id="KW-1185">Reference proteome</keyword>
<dbReference type="AlphaFoldDB" id="A0AAW5A395"/>
<name>A0AAW5A395_9PSED</name>
<dbReference type="RefSeq" id="WP_236299357.1">
    <property type="nucleotide sequence ID" value="NZ_WKEB01000014.1"/>
</dbReference>